<name>A0A2A2HWS1_9EURY</name>
<dbReference type="PROSITE" id="PS51898">
    <property type="entry name" value="TYR_RECOMBINASE"/>
    <property type="match status" value="1"/>
</dbReference>
<protein>
    <submittedName>
        <fullName evidence="3">Integrase</fullName>
    </submittedName>
</protein>
<dbReference type="InterPro" id="IPR002104">
    <property type="entry name" value="Integrase_catalytic"/>
</dbReference>
<gene>
    <name evidence="3" type="ORF">ASJ81_16800</name>
</gene>
<dbReference type="Gene3D" id="1.10.443.10">
    <property type="entry name" value="Intergrase catalytic core"/>
    <property type="match status" value="1"/>
</dbReference>
<reference evidence="3 4" key="1">
    <citation type="journal article" date="2017" name="BMC Genomics">
        <title>Genomic analysis of methanogenic archaea reveals a shift towards energy conservation.</title>
        <authorList>
            <person name="Gilmore S.P."/>
            <person name="Henske J.K."/>
            <person name="Sexton J.A."/>
            <person name="Solomon K.V."/>
            <person name="Seppala S."/>
            <person name="Yoo J.I."/>
            <person name="Huyett L.M."/>
            <person name="Pressman A."/>
            <person name="Cogan J.Z."/>
            <person name="Kivenson V."/>
            <person name="Peng X."/>
            <person name="Tan Y."/>
            <person name="Valentine D.L."/>
            <person name="O'Malley M.A."/>
        </authorList>
    </citation>
    <scope>NUCLEOTIDE SEQUENCE [LARGE SCALE GENOMIC DNA]</scope>
    <source>
        <strain evidence="3 4">MC-15</strain>
    </source>
</reference>
<dbReference type="GO" id="GO:0003677">
    <property type="term" value="F:DNA binding"/>
    <property type="evidence" value="ECO:0007669"/>
    <property type="project" value="InterPro"/>
</dbReference>
<dbReference type="EMBL" id="LMVP01000064">
    <property type="protein sequence ID" value="PAV13690.1"/>
    <property type="molecule type" value="Genomic_DNA"/>
</dbReference>
<keyword evidence="4" id="KW-1185">Reference proteome</keyword>
<evidence type="ECO:0000259" key="2">
    <source>
        <dbReference type="PROSITE" id="PS51898"/>
    </source>
</evidence>
<dbReference type="GO" id="GO:0006310">
    <property type="term" value="P:DNA recombination"/>
    <property type="evidence" value="ECO:0007669"/>
    <property type="project" value="UniProtKB-KW"/>
</dbReference>
<dbReference type="GO" id="GO:0015074">
    <property type="term" value="P:DNA integration"/>
    <property type="evidence" value="ECO:0007669"/>
    <property type="project" value="InterPro"/>
</dbReference>
<sequence length="191" mass="22413">MENGLITADGTKVLTVEEYDRFVKAIPAKFKPIFELNTITGLRYVELQRLYYNPSWYIESRNQIILPKEAQKKVKQKAPKRTIDKLPTTFPSLIKAFQEGRRPPDRTSWWDNLSRWSEKADISPKVGPKTPRKTIESWMLKAGVPEIEIYSRQGHDPVTSLRHYQSLSFTDYEMRDIEKRLTEWGILRKGI</sequence>
<feature type="domain" description="Tyr recombinase" evidence="2">
    <location>
        <begin position="9"/>
        <end position="179"/>
    </location>
</feature>
<accession>A0A2A2HWS1</accession>
<comment type="caution">
    <text evidence="3">The sequence shown here is derived from an EMBL/GenBank/DDBJ whole genome shotgun (WGS) entry which is preliminary data.</text>
</comment>
<organism evidence="3 4">
    <name type="scientific">Methanosarcina spelaei</name>
    <dbReference type="NCBI Taxonomy" id="1036679"/>
    <lineage>
        <taxon>Archaea</taxon>
        <taxon>Methanobacteriati</taxon>
        <taxon>Methanobacteriota</taxon>
        <taxon>Stenosarchaea group</taxon>
        <taxon>Methanomicrobia</taxon>
        <taxon>Methanosarcinales</taxon>
        <taxon>Methanosarcinaceae</taxon>
        <taxon>Methanosarcina</taxon>
    </lineage>
</organism>
<keyword evidence="1" id="KW-0233">DNA recombination</keyword>
<dbReference type="InterPro" id="IPR013762">
    <property type="entry name" value="Integrase-like_cat_sf"/>
</dbReference>
<dbReference type="OrthoDB" id="359100at2157"/>
<dbReference type="AlphaFoldDB" id="A0A2A2HWS1"/>
<evidence type="ECO:0000256" key="1">
    <source>
        <dbReference type="ARBA" id="ARBA00023172"/>
    </source>
</evidence>
<evidence type="ECO:0000313" key="4">
    <source>
        <dbReference type="Proteomes" id="UP000218164"/>
    </source>
</evidence>
<evidence type="ECO:0000313" key="3">
    <source>
        <dbReference type="EMBL" id="PAV13690.1"/>
    </source>
</evidence>
<dbReference type="Proteomes" id="UP000218164">
    <property type="component" value="Unassembled WGS sequence"/>
</dbReference>
<dbReference type="SUPFAM" id="SSF56349">
    <property type="entry name" value="DNA breaking-rejoining enzymes"/>
    <property type="match status" value="1"/>
</dbReference>
<proteinExistence type="predicted"/>
<dbReference type="InterPro" id="IPR011010">
    <property type="entry name" value="DNA_brk_join_enz"/>
</dbReference>